<evidence type="ECO:0000259" key="12">
    <source>
        <dbReference type="SMART" id="SM00513"/>
    </source>
</evidence>
<keyword evidence="5 11" id="KW-0949">S-adenosyl-L-methionine</keyword>
<protein>
    <recommendedName>
        <fullName evidence="11">rRNA adenine N(6)-methyltransferase</fullName>
        <ecNumber evidence="11">2.1.1.-</ecNumber>
    </recommendedName>
</protein>
<keyword evidence="7" id="KW-0809">Transit peptide</keyword>
<accession>A0A8S4FX62</accession>
<dbReference type="Proteomes" id="UP000653454">
    <property type="component" value="Unassembled WGS sequence"/>
</dbReference>
<dbReference type="Gene3D" id="1.10.720.30">
    <property type="entry name" value="SAP domain"/>
    <property type="match status" value="1"/>
</dbReference>
<dbReference type="PANTHER" id="PTHR11727:SF13">
    <property type="entry name" value="DIMETHYLADENOSINE TRANSFERASE 2, MITOCHONDRIAL"/>
    <property type="match status" value="1"/>
</dbReference>
<evidence type="ECO:0000256" key="10">
    <source>
        <dbReference type="ARBA" id="ARBA00023163"/>
    </source>
</evidence>
<proteinExistence type="inferred from homology"/>
<evidence type="ECO:0000256" key="3">
    <source>
        <dbReference type="ARBA" id="ARBA00022603"/>
    </source>
</evidence>
<dbReference type="GO" id="GO:0003723">
    <property type="term" value="F:RNA binding"/>
    <property type="evidence" value="ECO:0007669"/>
    <property type="project" value="UniProtKB-KW"/>
</dbReference>
<dbReference type="InterPro" id="IPR003034">
    <property type="entry name" value="SAP_dom"/>
</dbReference>
<dbReference type="Gene3D" id="3.40.50.150">
    <property type="entry name" value="Vaccinia Virus protein VP39"/>
    <property type="match status" value="1"/>
</dbReference>
<evidence type="ECO:0000256" key="6">
    <source>
        <dbReference type="ARBA" id="ARBA00022884"/>
    </source>
</evidence>
<comment type="subcellular location">
    <subcellularLocation>
        <location evidence="1">Mitochondrion</location>
    </subcellularLocation>
</comment>
<evidence type="ECO:0000256" key="4">
    <source>
        <dbReference type="ARBA" id="ARBA00022679"/>
    </source>
</evidence>
<dbReference type="Pfam" id="PF00398">
    <property type="entry name" value="RrnaAD"/>
    <property type="match status" value="1"/>
</dbReference>
<evidence type="ECO:0000256" key="1">
    <source>
        <dbReference type="ARBA" id="ARBA00004173"/>
    </source>
</evidence>
<keyword evidence="4 11" id="KW-0808">Transferase</keyword>
<comment type="similarity">
    <text evidence="11">Belongs to the class I-like SAM-binding methyltransferase superfamily. rRNA adenine N(6)-methyltransferase family.</text>
</comment>
<dbReference type="InterPro" id="IPR001737">
    <property type="entry name" value="KsgA/Erm"/>
</dbReference>
<evidence type="ECO:0000313" key="13">
    <source>
        <dbReference type="EMBL" id="CAG9132896.1"/>
    </source>
</evidence>
<dbReference type="EMBL" id="CAJHNJ030000054">
    <property type="protein sequence ID" value="CAG9132896.1"/>
    <property type="molecule type" value="Genomic_DNA"/>
</dbReference>
<keyword evidence="3 11" id="KW-0489">Methyltransferase</keyword>
<reference evidence="13" key="1">
    <citation type="submission" date="2020-11" db="EMBL/GenBank/DDBJ databases">
        <authorList>
            <person name="Whiteford S."/>
        </authorList>
    </citation>
    <scope>NUCLEOTIDE SEQUENCE</scope>
</reference>
<dbReference type="EC" id="2.1.1.-" evidence="11"/>
<dbReference type="PANTHER" id="PTHR11727">
    <property type="entry name" value="DIMETHYLADENOSINE TRANSFERASE"/>
    <property type="match status" value="1"/>
</dbReference>
<name>A0A8S4FX62_PLUXY</name>
<sequence>MPKDYGSWSLANLKIELRKRNAKLTGRKAVLVQRLRHKLKKTEKVDPKLAPDVMKYLETLPYYDNIKESIPKTLLRKYKTPESMYLIHKQTATDIAETLKEHLNTGPPVVEVNPGFGFLTEELLKHRIEPLHLYEVSNNFSPFIMELQKKYPDKFSHKVADFFGMWKLAFQDKIDNGNRIKELLGDLTTDDNDRILKIVGAMPGISFVRHLINTIIFHHSHNQLGRPDLYMAMPGDYFNFLTDQGMLNVKHKSLPAMFQLLFDTKVITKIPKTYYLPWMHPPDKKKASVIDEYCLYLVNIKQKQQLPCSSDHLPLLWYFFRPHMISKSTRIIPMLEQWIPGCGVWLITGQDPAESRAARAPGPHDAPLPHINIFTEFGDLTLQQKLTVFKKFISWPEFDQCPFRVTMENNLPKFISAIDLDEKETIAGTPIDDDMEASDVEQEH</sequence>
<keyword evidence="2 11" id="KW-0698">rRNA processing</keyword>
<keyword evidence="14" id="KW-1185">Reference proteome</keyword>
<keyword evidence="6" id="KW-0694">RNA-binding</keyword>
<evidence type="ECO:0000313" key="14">
    <source>
        <dbReference type="Proteomes" id="UP000653454"/>
    </source>
</evidence>
<dbReference type="SUPFAM" id="SSF68906">
    <property type="entry name" value="SAP domain"/>
    <property type="match status" value="1"/>
</dbReference>
<evidence type="ECO:0000256" key="9">
    <source>
        <dbReference type="ARBA" id="ARBA00023128"/>
    </source>
</evidence>
<evidence type="ECO:0000256" key="11">
    <source>
        <dbReference type="RuleBase" id="RU362106"/>
    </source>
</evidence>
<dbReference type="AlphaFoldDB" id="A0A8S4FX62"/>
<evidence type="ECO:0000256" key="5">
    <source>
        <dbReference type="ARBA" id="ARBA00022691"/>
    </source>
</evidence>
<evidence type="ECO:0000256" key="8">
    <source>
        <dbReference type="ARBA" id="ARBA00023015"/>
    </source>
</evidence>
<keyword evidence="9" id="KW-0496">Mitochondrion</keyword>
<dbReference type="Pfam" id="PF02037">
    <property type="entry name" value="SAP"/>
    <property type="match status" value="1"/>
</dbReference>
<keyword evidence="10" id="KW-0804">Transcription</keyword>
<organism evidence="13 14">
    <name type="scientific">Plutella xylostella</name>
    <name type="common">Diamondback moth</name>
    <name type="synonym">Plutella maculipennis</name>
    <dbReference type="NCBI Taxonomy" id="51655"/>
    <lineage>
        <taxon>Eukaryota</taxon>
        <taxon>Metazoa</taxon>
        <taxon>Ecdysozoa</taxon>
        <taxon>Arthropoda</taxon>
        <taxon>Hexapoda</taxon>
        <taxon>Insecta</taxon>
        <taxon>Pterygota</taxon>
        <taxon>Neoptera</taxon>
        <taxon>Endopterygota</taxon>
        <taxon>Lepidoptera</taxon>
        <taxon>Glossata</taxon>
        <taxon>Ditrysia</taxon>
        <taxon>Yponomeutoidea</taxon>
        <taxon>Plutellidae</taxon>
        <taxon>Plutella</taxon>
    </lineage>
</organism>
<dbReference type="InterPro" id="IPR036361">
    <property type="entry name" value="SAP_dom_sf"/>
</dbReference>
<feature type="domain" description="SAP" evidence="12">
    <location>
        <begin position="5"/>
        <end position="39"/>
    </location>
</feature>
<dbReference type="GO" id="GO:0006391">
    <property type="term" value="P:transcription initiation at mitochondrial promoter"/>
    <property type="evidence" value="ECO:0007669"/>
    <property type="project" value="TreeGrafter"/>
</dbReference>
<keyword evidence="8" id="KW-0805">Transcription regulation</keyword>
<dbReference type="GO" id="GO:0034246">
    <property type="term" value="F:mitochondrial transcription factor activity"/>
    <property type="evidence" value="ECO:0007669"/>
    <property type="project" value="TreeGrafter"/>
</dbReference>
<comment type="caution">
    <text evidence="13">The sequence shown here is derived from an EMBL/GenBank/DDBJ whole genome shotgun (WGS) entry which is preliminary data.</text>
</comment>
<evidence type="ECO:0000256" key="2">
    <source>
        <dbReference type="ARBA" id="ARBA00022552"/>
    </source>
</evidence>
<evidence type="ECO:0000256" key="7">
    <source>
        <dbReference type="ARBA" id="ARBA00022946"/>
    </source>
</evidence>
<dbReference type="GO" id="GO:0000179">
    <property type="term" value="F:rRNA (adenine-N6,N6-)-dimethyltransferase activity"/>
    <property type="evidence" value="ECO:0007669"/>
    <property type="project" value="TreeGrafter"/>
</dbReference>
<gene>
    <name evidence="13" type="ORF">PLXY2_LOCUS11101</name>
</gene>
<dbReference type="SMART" id="SM00513">
    <property type="entry name" value="SAP"/>
    <property type="match status" value="1"/>
</dbReference>
<dbReference type="GO" id="GO:0005759">
    <property type="term" value="C:mitochondrial matrix"/>
    <property type="evidence" value="ECO:0007669"/>
    <property type="project" value="TreeGrafter"/>
</dbReference>
<dbReference type="InterPro" id="IPR029063">
    <property type="entry name" value="SAM-dependent_MTases_sf"/>
</dbReference>
<dbReference type="SUPFAM" id="SSF53335">
    <property type="entry name" value="S-adenosyl-L-methionine-dependent methyltransferases"/>
    <property type="match status" value="1"/>
</dbReference>